<dbReference type="EMBL" id="SPHZ02000010">
    <property type="protein sequence ID" value="KAF0896585.1"/>
    <property type="molecule type" value="Genomic_DNA"/>
</dbReference>
<organism evidence="1 2">
    <name type="scientific">Oryza meyeriana var. granulata</name>
    <dbReference type="NCBI Taxonomy" id="110450"/>
    <lineage>
        <taxon>Eukaryota</taxon>
        <taxon>Viridiplantae</taxon>
        <taxon>Streptophyta</taxon>
        <taxon>Embryophyta</taxon>
        <taxon>Tracheophyta</taxon>
        <taxon>Spermatophyta</taxon>
        <taxon>Magnoliopsida</taxon>
        <taxon>Liliopsida</taxon>
        <taxon>Poales</taxon>
        <taxon>Poaceae</taxon>
        <taxon>BOP clade</taxon>
        <taxon>Oryzoideae</taxon>
        <taxon>Oryzeae</taxon>
        <taxon>Oryzinae</taxon>
        <taxon>Oryza</taxon>
        <taxon>Oryza meyeriana</taxon>
    </lineage>
</organism>
<gene>
    <name evidence="1" type="ORF">E2562_026289</name>
</gene>
<name>A0A6G1C7D2_9ORYZ</name>
<dbReference type="AlphaFoldDB" id="A0A6G1C7D2"/>
<evidence type="ECO:0000313" key="1">
    <source>
        <dbReference type="EMBL" id="KAF0896585.1"/>
    </source>
</evidence>
<proteinExistence type="predicted"/>
<keyword evidence="2" id="KW-1185">Reference proteome</keyword>
<accession>A0A6G1C7D2</accession>
<comment type="caution">
    <text evidence="1">The sequence shown here is derived from an EMBL/GenBank/DDBJ whole genome shotgun (WGS) entry which is preliminary data.</text>
</comment>
<sequence length="81" mass="8844">MSGGLSCLSPRWGLASADRERCGESGVGVLFIDGKQRKGTRKEGGGYRKVVEYCTYILVTFVCDYIAGAMIEEETGFKNPK</sequence>
<reference evidence="1 2" key="1">
    <citation type="submission" date="2019-11" db="EMBL/GenBank/DDBJ databases">
        <title>Whole genome sequence of Oryza granulata.</title>
        <authorList>
            <person name="Li W."/>
        </authorList>
    </citation>
    <scope>NUCLEOTIDE SEQUENCE [LARGE SCALE GENOMIC DNA]</scope>
    <source>
        <strain evidence="2">cv. Menghai</strain>
        <tissue evidence="1">Leaf</tissue>
    </source>
</reference>
<evidence type="ECO:0000313" key="2">
    <source>
        <dbReference type="Proteomes" id="UP000479710"/>
    </source>
</evidence>
<protein>
    <submittedName>
        <fullName evidence="1">Uncharacterized protein</fullName>
    </submittedName>
</protein>
<dbReference type="Proteomes" id="UP000479710">
    <property type="component" value="Unassembled WGS sequence"/>
</dbReference>